<feature type="compositionally biased region" description="Basic and acidic residues" evidence="1">
    <location>
        <begin position="1"/>
        <end position="15"/>
    </location>
</feature>
<proteinExistence type="predicted"/>
<accession>A0A4E9EMV5</accession>
<name>A0A4E9EMV5_GIBZA</name>
<evidence type="ECO:0000256" key="1">
    <source>
        <dbReference type="SAM" id="MobiDB-lite"/>
    </source>
</evidence>
<dbReference type="EMBL" id="CAJPIJ010000131">
    <property type="protein sequence ID" value="CAG1984415.1"/>
    <property type="molecule type" value="Genomic_DNA"/>
</dbReference>
<reference evidence="2" key="2">
    <citation type="submission" date="2021-03" db="EMBL/GenBank/DDBJ databases">
        <authorList>
            <person name="Alouane T."/>
            <person name="Langin T."/>
            <person name="Bonhomme L."/>
        </authorList>
    </citation>
    <scope>NUCLEOTIDE SEQUENCE</scope>
    <source>
        <strain evidence="2">MDC_Fg202</strain>
    </source>
</reference>
<feature type="region of interest" description="Disordered" evidence="1">
    <location>
        <begin position="1"/>
        <end position="23"/>
    </location>
</feature>
<dbReference type="AlphaFoldDB" id="A0A4E9EMV5"/>
<evidence type="ECO:0000313" key="2">
    <source>
        <dbReference type="EMBL" id="CAG1984415.1"/>
    </source>
</evidence>
<sequence length="76" mass="8373">MIERKASTLRSDHKNIFQPDPVKDGNAMTHGVGLVVGKGPGLPKVLIFPYSSFHVLQHSRKVRRPVANPDRDVSDG</sequence>
<dbReference type="Proteomes" id="UP000746612">
    <property type="component" value="Unassembled WGS sequence"/>
</dbReference>
<organism evidence="3">
    <name type="scientific">Gibberella zeae</name>
    <name type="common">Wheat head blight fungus</name>
    <name type="synonym">Fusarium graminearum</name>
    <dbReference type="NCBI Taxonomy" id="5518"/>
    <lineage>
        <taxon>Eukaryota</taxon>
        <taxon>Fungi</taxon>
        <taxon>Dikarya</taxon>
        <taxon>Ascomycota</taxon>
        <taxon>Pezizomycotina</taxon>
        <taxon>Sordariomycetes</taxon>
        <taxon>Hypocreomycetidae</taxon>
        <taxon>Hypocreales</taxon>
        <taxon>Nectriaceae</taxon>
        <taxon>Fusarium</taxon>
    </lineage>
</organism>
<gene>
    <name evidence="3" type="ORF">FUG_LOCUS580597</name>
    <name evidence="2" type="ORF">MDCFG202_LOCUS249904</name>
</gene>
<dbReference type="EMBL" id="CAAKMV010000207">
    <property type="protein sequence ID" value="VIO64625.1"/>
    <property type="molecule type" value="Genomic_DNA"/>
</dbReference>
<reference evidence="3" key="1">
    <citation type="submission" date="2019-04" db="EMBL/GenBank/DDBJ databases">
        <authorList>
            <person name="Melise S."/>
            <person name="Noan J."/>
            <person name="Okalmin O."/>
        </authorList>
    </citation>
    <scope>NUCLEOTIDE SEQUENCE</scope>
    <source>
        <strain evidence="3">FN9</strain>
    </source>
</reference>
<protein>
    <submittedName>
        <fullName evidence="3">Uncharacterized protein</fullName>
    </submittedName>
</protein>
<evidence type="ECO:0000313" key="3">
    <source>
        <dbReference type="EMBL" id="VIO64625.1"/>
    </source>
</evidence>